<protein>
    <submittedName>
        <fullName evidence="2">Uncharacterized protein</fullName>
    </submittedName>
</protein>
<organism evidence="2 3">
    <name type="scientific">Hesseltinella vesiculosa</name>
    <dbReference type="NCBI Taxonomy" id="101127"/>
    <lineage>
        <taxon>Eukaryota</taxon>
        <taxon>Fungi</taxon>
        <taxon>Fungi incertae sedis</taxon>
        <taxon>Mucoromycota</taxon>
        <taxon>Mucoromycotina</taxon>
        <taxon>Mucoromycetes</taxon>
        <taxon>Mucorales</taxon>
        <taxon>Cunninghamellaceae</taxon>
        <taxon>Hesseltinella</taxon>
    </lineage>
</organism>
<proteinExistence type="predicted"/>
<keyword evidence="1" id="KW-0472">Membrane</keyword>
<dbReference type="EMBL" id="MCGT01000001">
    <property type="protein sequence ID" value="ORX63027.1"/>
    <property type="molecule type" value="Genomic_DNA"/>
</dbReference>
<dbReference type="Proteomes" id="UP000242146">
    <property type="component" value="Unassembled WGS sequence"/>
</dbReference>
<keyword evidence="1" id="KW-0812">Transmembrane</keyword>
<keyword evidence="3" id="KW-1185">Reference proteome</keyword>
<sequence>MFARVDANTMLFKQTLKANLVFLAWLQRSTKRFWMTFELPLHRFILLHAVFNSVSFLPCFFSLSSTTNSWALPPILPLISPAIKIGW</sequence>
<keyword evidence="1" id="KW-1133">Transmembrane helix</keyword>
<evidence type="ECO:0000313" key="2">
    <source>
        <dbReference type="EMBL" id="ORX63027.1"/>
    </source>
</evidence>
<gene>
    <name evidence="2" type="ORF">DM01DRAFT_302673</name>
</gene>
<name>A0A1X2GY65_9FUNG</name>
<dbReference type="AlphaFoldDB" id="A0A1X2GY65"/>
<evidence type="ECO:0000256" key="1">
    <source>
        <dbReference type="SAM" id="Phobius"/>
    </source>
</evidence>
<feature type="transmembrane region" description="Helical" evidence="1">
    <location>
        <begin position="41"/>
        <end position="63"/>
    </location>
</feature>
<reference evidence="2 3" key="1">
    <citation type="submission" date="2016-07" db="EMBL/GenBank/DDBJ databases">
        <title>Pervasive Adenine N6-methylation of Active Genes in Fungi.</title>
        <authorList>
            <consortium name="DOE Joint Genome Institute"/>
            <person name="Mondo S.J."/>
            <person name="Dannebaum R.O."/>
            <person name="Kuo R.C."/>
            <person name="Labutti K."/>
            <person name="Haridas S."/>
            <person name="Kuo A."/>
            <person name="Salamov A."/>
            <person name="Ahrendt S.R."/>
            <person name="Lipzen A."/>
            <person name="Sullivan W."/>
            <person name="Andreopoulos W.B."/>
            <person name="Clum A."/>
            <person name="Lindquist E."/>
            <person name="Daum C."/>
            <person name="Ramamoorthy G.K."/>
            <person name="Gryganskyi A."/>
            <person name="Culley D."/>
            <person name="Magnuson J.K."/>
            <person name="James T.Y."/>
            <person name="O'Malley M.A."/>
            <person name="Stajich J.E."/>
            <person name="Spatafora J.W."/>
            <person name="Visel A."/>
            <person name="Grigoriev I.V."/>
        </authorList>
    </citation>
    <scope>NUCLEOTIDE SEQUENCE [LARGE SCALE GENOMIC DNA]</scope>
    <source>
        <strain evidence="2 3">NRRL 3301</strain>
    </source>
</reference>
<comment type="caution">
    <text evidence="2">The sequence shown here is derived from an EMBL/GenBank/DDBJ whole genome shotgun (WGS) entry which is preliminary data.</text>
</comment>
<evidence type="ECO:0000313" key="3">
    <source>
        <dbReference type="Proteomes" id="UP000242146"/>
    </source>
</evidence>
<accession>A0A1X2GY65</accession>